<reference evidence="1" key="5">
    <citation type="journal article" date="2004" name="J. Bacteriol.">
        <title>Characterization of the upper pathway genes for fluorene metabolism in Terrabacter sp. strain DBF63.</title>
        <authorList>
            <person name="Habe H."/>
            <person name="Chung J."/>
            <person name="Kato H."/>
            <person name="Ayabe Y."/>
            <person name="Kasuga K."/>
            <person name="Yoshida T."/>
            <person name="Nojiri H."/>
            <person name="Yamane H."/>
            <person name="Omori T."/>
        </authorList>
    </citation>
    <scope>NUCLEOTIDE SEQUENCE</scope>
    <source>
        <strain evidence="1">DBF63</strain>
        <plasmid evidence="1">pDBF1</plasmid>
    </source>
</reference>
<organism evidence="1">
    <name type="scientific">Terrabacter sp. (strain DBF63)</name>
    <dbReference type="NCBI Taxonomy" id="150395"/>
    <lineage>
        <taxon>Bacteria</taxon>
        <taxon>Bacillati</taxon>
        <taxon>Actinomycetota</taxon>
        <taxon>Actinomycetes</taxon>
        <taxon>Micrococcales</taxon>
        <taxon>Intrasporangiaceae</taxon>
        <taxon>Terrabacter</taxon>
    </lineage>
</organism>
<reference evidence="1" key="1">
    <citation type="journal article" date="1997" name="J. Ferment. Bioeng.">
        <title>Cloning and characterization of genes involved in the degradation of dibenzofuran by Terrabacter sp. strain DBF63.</title>
        <authorList>
            <person name="Kasuga K."/>
            <person name="Nojiri H."/>
            <person name="Yamane H."/>
            <person name="Kodama T."/>
            <person name="Omori T."/>
        </authorList>
    </citation>
    <scope>NUCLEOTIDE SEQUENCE</scope>
    <source>
        <strain evidence="1">DBF63</strain>
        <plasmid evidence="1">pDBF1</plasmid>
    </source>
</reference>
<dbReference type="EMBL" id="AP008980">
    <property type="protein sequence ID" value="BAE45112.1"/>
    <property type="molecule type" value="Genomic_DNA"/>
</dbReference>
<protein>
    <submittedName>
        <fullName evidence="1">Uncharacterized protein</fullName>
    </submittedName>
</protein>
<name>Q3MNK3_TERSD</name>
<sequence length="79" mass="8995">MSNLMNEEGPTWVKPCQSCGREVARWRGQGDVSCECGAWYNAGGQRLRDDWMGNAAWRDDEVDDLEGFERQQIAREGGR</sequence>
<reference evidence="1" key="3">
    <citation type="journal article" date="2003" name="Appl. Microbiol. Biotechnol.">
        <title>Phthalate catabolic gene cluster is linked to the angular dioxygenase gene in Terrabacter sp. strain DBF63.</title>
        <authorList>
            <person name="Habe H."/>
            <person name="Miyakoshi M."/>
            <person name="Chung J."/>
            <person name="Kasuga K."/>
            <person name="Yoshida T."/>
            <person name="Nojiri H."/>
            <person name="Omori T."/>
        </authorList>
    </citation>
    <scope>NUCLEOTIDE SEQUENCE</scope>
    <source>
        <strain evidence="1">DBF63</strain>
        <plasmid evidence="1">pDBF1</plasmid>
    </source>
</reference>
<reference evidence="1" key="6">
    <citation type="journal article" date="2005" name="Appl. Microbiol. Biotechnol.">
        <title>Characterization of [3Fe-4S] ferredoxin DbfA3, which functions in the angular dioxygenase system of Terrabacter sp. strain DBF63.</title>
        <authorList>
            <person name="Takagi T."/>
            <person name="Habe H."/>
            <person name="Yoshida T."/>
            <person name="Yamane H."/>
            <person name="Omori T."/>
            <person name="Nojiri H."/>
        </authorList>
    </citation>
    <scope>NUCLEOTIDE SEQUENCE</scope>
    <source>
        <strain evidence="1">DBF63</strain>
        <plasmid evidence="1">pDBF1</plasmid>
    </source>
</reference>
<dbReference type="AlphaFoldDB" id="Q3MNK3"/>
<keyword evidence="1" id="KW-0614">Plasmid</keyword>
<reference evidence="1" key="7">
    <citation type="journal article" date="2005" name="Microbiology (Mosc.)">
        <title>The fluorene catabolic linear plasmid in Terrabacter sp. strain DBF63 carries the beta-ketoadipate pathway genes, pcaRHGBDCFIJ, also found in proteobacteria.</title>
        <authorList>
            <person name="Habe H."/>
            <person name="Chung J.-S."/>
            <person name="Ishida A."/>
            <person name="Kasuga K."/>
            <person name="Ide K."/>
            <person name="Takemura T."/>
            <person name="Nojiri H."/>
            <person name="Yamane H."/>
            <person name="Omori T."/>
        </authorList>
    </citation>
    <scope>NUCLEOTIDE SEQUENCE</scope>
    <source>
        <strain evidence="1">DBF63</strain>
        <plasmid evidence="1">pDBF1</plasmid>
    </source>
</reference>
<evidence type="ECO:0000313" key="1">
    <source>
        <dbReference type="EMBL" id="BAE45112.1"/>
    </source>
</evidence>
<geneLocation type="plasmid" evidence="1">
    <name>pDBF1</name>
</geneLocation>
<reference evidence="1" key="4">
    <citation type="journal article" date="2004" name="FEMS Microbiol. Lett.">
        <title>Genetic characterization of the dibenzofuran-degrading Actinobacteria carrying the dbfA1A2 gene homologues isolated from activated sludge.</title>
        <authorList>
            <person name="Noumura T."/>
            <person name="Habe H."/>
            <person name="Widada J."/>
            <person name="Chung J.S."/>
            <person name="Yoshida T."/>
            <person name="Nojiri H."/>
            <person name="Omori T."/>
        </authorList>
    </citation>
    <scope>NUCLEOTIDE SEQUENCE</scope>
    <source>
        <strain evidence="1">DBF63</strain>
        <plasmid evidence="1">pDBF1</plasmid>
    </source>
</reference>
<accession>Q3MNK3</accession>
<reference evidence="1" key="2">
    <citation type="journal article" date="2001" name="Biochem. Biophys. Res. Commun.">
        <title>Isolation and characterization of the genes encoding a novel oxygenase component of angular dioxygenase from the gram-positive dibenzofuran-degrader Terrabacter sp. strain DBF63.</title>
        <authorList>
            <person name="Kasuga K."/>
            <person name="Habe H."/>
            <person name="Chung J."/>
            <person name="Yoshida T."/>
            <person name="Nojiri H."/>
            <person name="Yamane H."/>
            <person name="Omori T."/>
        </authorList>
    </citation>
    <scope>NUCLEOTIDE SEQUENCE</scope>
    <source>
        <strain evidence="1">DBF63</strain>
        <plasmid evidence="1">pDBF1</plasmid>
    </source>
</reference>
<proteinExistence type="predicted"/>